<dbReference type="EMBL" id="LT906435">
    <property type="protein sequence ID" value="SNU88552.1"/>
    <property type="molecule type" value="Genomic_DNA"/>
</dbReference>
<feature type="domain" description="Transketolase-like C-terminal" evidence="1">
    <location>
        <begin position="239"/>
        <end position="343"/>
    </location>
</feature>
<dbReference type="SUPFAM" id="SSF52922">
    <property type="entry name" value="TK C-terminal domain-like"/>
    <property type="match status" value="1"/>
</dbReference>
<organism evidence="2 3">
    <name type="scientific">Pandoraea sputorum</name>
    <dbReference type="NCBI Taxonomy" id="93222"/>
    <lineage>
        <taxon>Bacteria</taxon>
        <taxon>Pseudomonadati</taxon>
        <taxon>Pseudomonadota</taxon>
        <taxon>Betaproteobacteria</taxon>
        <taxon>Burkholderiales</taxon>
        <taxon>Burkholderiaceae</taxon>
        <taxon>Pandoraea</taxon>
    </lineage>
</organism>
<dbReference type="EC" id="1.2.4.1" evidence="2"/>
<dbReference type="STRING" id="93222.NA29_00370"/>
<keyword evidence="2" id="KW-0670">Pyruvate</keyword>
<dbReference type="PANTHER" id="PTHR43825:SF3">
    <property type="entry name" value="PYRUVATE DEHYDROGENASE E1 COMPONENT"/>
    <property type="match status" value="1"/>
</dbReference>
<reference evidence="2 3" key="1">
    <citation type="submission" date="2017-06" db="EMBL/GenBank/DDBJ databases">
        <authorList>
            <consortium name="Pathogen Informatics"/>
        </authorList>
    </citation>
    <scope>NUCLEOTIDE SEQUENCE [LARGE SCALE GENOMIC DNA]</scope>
    <source>
        <strain evidence="2 3">NCTC13161</strain>
    </source>
</reference>
<dbReference type="PANTHER" id="PTHR43825">
    <property type="entry name" value="PYRUVATE DEHYDROGENASE E1 COMPONENT"/>
    <property type="match status" value="1"/>
</dbReference>
<protein>
    <submittedName>
        <fullName evidence="2">Pyruvate dehydrogenase E1 component</fullName>
        <ecNumber evidence="2">1.2.4.1</ecNumber>
    </submittedName>
</protein>
<dbReference type="Proteomes" id="UP000215126">
    <property type="component" value="Chromosome 1"/>
</dbReference>
<keyword evidence="2" id="KW-0560">Oxidoreductase</keyword>
<dbReference type="AlphaFoldDB" id="A0A239STH8"/>
<name>A0A239STH8_9BURK</name>
<dbReference type="InterPro" id="IPR051157">
    <property type="entry name" value="PDH/Transketolase"/>
</dbReference>
<dbReference type="RefSeq" id="WP_052252298.1">
    <property type="nucleotide sequence ID" value="NZ_CP010431.2"/>
</dbReference>
<dbReference type="Gene3D" id="3.40.50.920">
    <property type="match status" value="1"/>
</dbReference>
<keyword evidence="3" id="KW-1185">Reference proteome</keyword>
<dbReference type="InterPro" id="IPR009014">
    <property type="entry name" value="Transketo_C/PFOR_II"/>
</dbReference>
<accession>A0A239STH8</accession>
<evidence type="ECO:0000313" key="2">
    <source>
        <dbReference type="EMBL" id="SNU88552.1"/>
    </source>
</evidence>
<evidence type="ECO:0000259" key="1">
    <source>
        <dbReference type="Pfam" id="PF22613"/>
    </source>
</evidence>
<proteinExistence type="predicted"/>
<dbReference type="InterPro" id="IPR055152">
    <property type="entry name" value="Transketolase-like_C_2"/>
</dbReference>
<dbReference type="Pfam" id="PF22613">
    <property type="entry name" value="Transketolase_C_1"/>
    <property type="match status" value="1"/>
</dbReference>
<gene>
    <name evidence="2" type="primary">aceE_3</name>
    <name evidence="2" type="ORF">SAMEA4530655_04298</name>
</gene>
<sequence>MREWVSRGRAAVEGRSVPDEVTRQAALACIGKLRAVRSAGQTPVSPSGAIATLTHALSEGETSDKVWIVDSDAELAPPPSRDPASKRKRSRKPVPLASAIVTWFRSAPARERPLLYLLHSPTLRGVLSAGIEAAGLRDAQDAQDARAGRRGIFVNDATIWSPDRFQRVRPELPLWLAAQAEWLPYDPASAQELKALLCAALDALYVRGESGFCYLSAHEAPHAPSRALTRSDARNAFKGMYRLRTLPDTNPPYVVRLCGAGRALANVLEAARWLQLDWGVACEVWSCPSYTRLAREAGEAERMALQRPDHIANEAHLVQCLGDGSAPVLAVTGYARHIANQIGAFMPARFAALGSDDADIGNATDESGERLSTGDAPGVRWIVLNALRLLVDEGTLPRTRIADATRRYGVV</sequence>
<evidence type="ECO:0000313" key="3">
    <source>
        <dbReference type="Proteomes" id="UP000215126"/>
    </source>
</evidence>
<dbReference type="GO" id="GO:0004739">
    <property type="term" value="F:pyruvate dehydrogenase (acetyl-transferring) activity"/>
    <property type="evidence" value="ECO:0007669"/>
    <property type="project" value="UniProtKB-EC"/>
</dbReference>